<evidence type="ECO:0000256" key="5">
    <source>
        <dbReference type="HAMAP-Rule" id="MF_00445"/>
    </source>
</evidence>
<keyword evidence="8" id="KW-0560">Oxidoreductase</keyword>
<dbReference type="GO" id="GO:0048038">
    <property type="term" value="F:quinone binding"/>
    <property type="evidence" value="ECO:0007669"/>
    <property type="project" value="UniProtKB-KW"/>
</dbReference>
<feature type="transmembrane region" description="Helical" evidence="5">
    <location>
        <begin position="280"/>
        <end position="301"/>
    </location>
</feature>
<dbReference type="RefSeq" id="WP_131168489.1">
    <property type="nucleotide sequence ID" value="NZ_SDMQ01000009.1"/>
</dbReference>
<evidence type="ECO:0000313" key="8">
    <source>
        <dbReference type="EMBL" id="TBT83995.1"/>
    </source>
</evidence>
<dbReference type="GO" id="GO:0042773">
    <property type="term" value="P:ATP synthesis coupled electron transport"/>
    <property type="evidence" value="ECO:0007669"/>
    <property type="project" value="InterPro"/>
</dbReference>
<comment type="subunit">
    <text evidence="5">NDH-1 is composed of 14 different subunits. Subunits NuoA, H, J, K, L, M, N constitute the membrane sector of the complex.</text>
</comment>
<dbReference type="InterPro" id="IPR001750">
    <property type="entry name" value="ND/Mrp_TM"/>
</dbReference>
<reference evidence="8 9" key="1">
    <citation type="submission" date="2019-01" db="EMBL/GenBank/DDBJ databases">
        <title>Lactibacter flavus gen. nov., sp. nov., a novel bacterium of the family Propionibacteriaceae isolated from raw milk and dairy products.</title>
        <authorList>
            <person name="Huptas C."/>
            <person name="Wenning M."/>
            <person name="Breitenwieser F."/>
            <person name="Doll E."/>
            <person name="Von Neubeck M."/>
            <person name="Busse H.-J."/>
            <person name="Scherer S."/>
        </authorList>
    </citation>
    <scope>NUCLEOTIDE SEQUENCE [LARGE SCALE GENOMIC DNA]</scope>
    <source>
        <strain evidence="8 9">KCTC 33808</strain>
    </source>
</reference>
<dbReference type="GO" id="GO:0005886">
    <property type="term" value="C:plasma membrane"/>
    <property type="evidence" value="ECO:0007669"/>
    <property type="project" value="UniProtKB-SubCell"/>
</dbReference>
<feature type="transmembrane region" description="Helical" evidence="5">
    <location>
        <begin position="339"/>
        <end position="361"/>
    </location>
</feature>
<dbReference type="GO" id="GO:0050136">
    <property type="term" value="F:NADH dehydrogenase (quinone) (non-electrogenic) activity"/>
    <property type="evidence" value="ECO:0007669"/>
    <property type="project" value="UniProtKB-UniRule"/>
</dbReference>
<comment type="caution">
    <text evidence="8">The sequence shown here is derived from an EMBL/GenBank/DDBJ whole genome shotgun (WGS) entry which is preliminary data.</text>
</comment>
<dbReference type="EC" id="7.1.1.-" evidence="5"/>
<evidence type="ECO:0000259" key="7">
    <source>
        <dbReference type="Pfam" id="PF00361"/>
    </source>
</evidence>
<evidence type="ECO:0000313" key="9">
    <source>
        <dbReference type="Proteomes" id="UP000292373"/>
    </source>
</evidence>
<gene>
    <name evidence="5 8" type="primary">nuoN</name>
    <name evidence="8" type="ORF">ET989_10045</name>
</gene>
<accession>A0A4Q9KCN3</accession>
<proteinExistence type="inferred from homology"/>
<evidence type="ECO:0000256" key="1">
    <source>
        <dbReference type="ARBA" id="ARBA00004127"/>
    </source>
</evidence>
<evidence type="ECO:0000256" key="4">
    <source>
        <dbReference type="ARBA" id="ARBA00023136"/>
    </source>
</evidence>
<comment type="similarity">
    <text evidence="5">Belongs to the complex I subunit 2 family.</text>
</comment>
<evidence type="ECO:0000256" key="3">
    <source>
        <dbReference type="ARBA" id="ARBA00022989"/>
    </source>
</evidence>
<sequence>MSSILLPALEMAAPTLEWRALAPVLLVFAAACLGILLDAVLPRAYRFLAQMTLVFASVALSFGFLVMNWRAMRQGRLAMGSIMLDGPTYFMWASLLVFGTLAFMIFSERQLNGGASAFAASAASVPGSLEEADASAARREHTEVFPLGLFALGGMMVFLASADLIVMFVALEVFSLPLYLLSGMARRRRLLSQEAALKYFLLGAFSSGFFLFGVAMLYVFSGSFDLHAIHEAVAGNAFSSSNGLLYVGLGFLAIGLLFKVGVVPFHSWTPDVYMGAPTPVTAFMAICTKLAAVGALLRVFYVALDGERWNWQPLFAVLAVITMVVGIIGALTQTDVKRLLAYSSIAHAGFLMTAVVGATQVVPAGQGTSASAIMFYLAAYGFATIGAFGLVTLVRNAAGEDNTIASWAGLARKSPWVAGLMSLFMLSFAGIPLTAGFIGKWAVFTAAWRGGYGWLVVVAVLASLVAVYLYLRLIVVMFAGEPAKGTYVGNASGWTWIPVVIGAVATLWLGIIPDQVMQLATFAGGFLR</sequence>
<dbReference type="OrthoDB" id="9811718at2"/>
<dbReference type="Pfam" id="PF00361">
    <property type="entry name" value="Proton_antipo_M"/>
    <property type="match status" value="1"/>
</dbReference>
<feature type="transmembrane region" description="Helical" evidence="5">
    <location>
        <begin position="20"/>
        <end position="41"/>
    </location>
</feature>
<feature type="transmembrane region" description="Helical" evidence="5">
    <location>
        <begin position="244"/>
        <end position="268"/>
    </location>
</feature>
<protein>
    <recommendedName>
        <fullName evidence="5">NADH-quinone oxidoreductase subunit N</fullName>
        <ecNumber evidence="5">7.1.1.-</ecNumber>
    </recommendedName>
    <alternativeName>
        <fullName evidence="5">NADH dehydrogenase I subunit N</fullName>
    </alternativeName>
    <alternativeName>
        <fullName evidence="5">NDH-1 subunit N</fullName>
    </alternativeName>
</protein>
<feature type="domain" description="NADH:quinone oxidoreductase/Mrp antiporter transmembrane" evidence="7">
    <location>
        <begin position="161"/>
        <end position="464"/>
    </location>
</feature>
<feature type="transmembrane region" description="Helical" evidence="5">
    <location>
        <begin position="48"/>
        <end position="69"/>
    </location>
</feature>
<keyword evidence="5" id="KW-0520">NAD</keyword>
<dbReference type="PANTHER" id="PTHR22773">
    <property type="entry name" value="NADH DEHYDROGENASE"/>
    <property type="match status" value="1"/>
</dbReference>
<organism evidence="8 9">
    <name type="scientific">Propioniciclava sinopodophylli</name>
    <dbReference type="NCBI Taxonomy" id="1837344"/>
    <lineage>
        <taxon>Bacteria</taxon>
        <taxon>Bacillati</taxon>
        <taxon>Actinomycetota</taxon>
        <taxon>Actinomycetes</taxon>
        <taxon>Propionibacteriales</taxon>
        <taxon>Propionibacteriaceae</taxon>
        <taxon>Propioniciclava</taxon>
    </lineage>
</organism>
<feature type="transmembrane region" description="Helical" evidence="5">
    <location>
        <begin position="373"/>
        <end position="394"/>
    </location>
</feature>
<feature type="transmembrane region" description="Helical" evidence="5">
    <location>
        <begin position="451"/>
        <end position="471"/>
    </location>
</feature>
<keyword evidence="2 5" id="KW-0812">Transmembrane</keyword>
<keyword evidence="5" id="KW-0813">Transport</keyword>
<feature type="transmembrane region" description="Helical" evidence="5">
    <location>
        <begin position="491"/>
        <end position="512"/>
    </location>
</feature>
<feature type="transmembrane region" description="Helical" evidence="5">
    <location>
        <begin position="89"/>
        <end position="106"/>
    </location>
</feature>
<keyword evidence="5" id="KW-1003">Cell membrane</keyword>
<feature type="transmembrane region" description="Helical" evidence="5">
    <location>
        <begin position="415"/>
        <end position="439"/>
    </location>
</feature>
<dbReference type="NCBIfam" id="NF004441">
    <property type="entry name" value="PRK05777.1-4"/>
    <property type="match status" value="1"/>
</dbReference>
<keyword evidence="4 5" id="KW-0472">Membrane</keyword>
<dbReference type="EMBL" id="SDMQ01000009">
    <property type="protein sequence ID" value="TBT83995.1"/>
    <property type="molecule type" value="Genomic_DNA"/>
</dbReference>
<dbReference type="Proteomes" id="UP000292373">
    <property type="component" value="Unassembled WGS sequence"/>
</dbReference>
<dbReference type="HAMAP" id="MF_00445">
    <property type="entry name" value="NDH1_NuoN_1"/>
    <property type="match status" value="1"/>
</dbReference>
<dbReference type="NCBIfam" id="TIGR01770">
    <property type="entry name" value="NDH_I_N"/>
    <property type="match status" value="1"/>
</dbReference>
<feature type="transmembrane region" description="Helical" evidence="5">
    <location>
        <begin position="313"/>
        <end position="332"/>
    </location>
</feature>
<feature type="transmembrane region" description="Helical" evidence="5">
    <location>
        <begin position="197"/>
        <end position="220"/>
    </location>
</feature>
<comment type="catalytic activity">
    <reaction evidence="5">
        <text>a quinone + NADH + 5 H(+)(in) = a quinol + NAD(+) + 4 H(+)(out)</text>
        <dbReference type="Rhea" id="RHEA:57888"/>
        <dbReference type="ChEBI" id="CHEBI:15378"/>
        <dbReference type="ChEBI" id="CHEBI:24646"/>
        <dbReference type="ChEBI" id="CHEBI:57540"/>
        <dbReference type="ChEBI" id="CHEBI:57945"/>
        <dbReference type="ChEBI" id="CHEBI:132124"/>
    </reaction>
</comment>
<dbReference type="InterPro" id="IPR010096">
    <property type="entry name" value="NADH-Q_OxRdtase_suN/2"/>
</dbReference>
<comment type="subcellular location">
    <subcellularLocation>
        <location evidence="5">Cell membrane</location>
        <topology evidence="5">Multi-pass membrane protein</topology>
    </subcellularLocation>
    <subcellularLocation>
        <location evidence="1">Endomembrane system</location>
        <topology evidence="1">Multi-pass membrane protein</topology>
    </subcellularLocation>
    <subcellularLocation>
        <location evidence="6">Membrane</location>
        <topology evidence="6">Multi-pass membrane protein</topology>
    </subcellularLocation>
</comment>
<keyword evidence="5" id="KW-1278">Translocase</keyword>
<name>A0A4Q9KCN3_9ACTN</name>
<feature type="transmembrane region" description="Helical" evidence="5">
    <location>
        <begin position="166"/>
        <end position="185"/>
    </location>
</feature>
<comment type="function">
    <text evidence="5">NDH-1 shuttles electrons from NADH, via FMN and iron-sulfur (Fe-S) centers, to quinones in the respiratory chain. The immediate electron acceptor for the enzyme in this species is believed to be a menaquinone. Couples the redox reaction to proton translocation (for every two electrons transferred, four hydrogen ions are translocated across the cytoplasmic membrane), and thus conserves the redox energy in a proton gradient.</text>
</comment>
<keyword evidence="5" id="KW-0874">Quinone</keyword>
<keyword evidence="9" id="KW-1185">Reference proteome</keyword>
<evidence type="ECO:0000256" key="6">
    <source>
        <dbReference type="RuleBase" id="RU000320"/>
    </source>
</evidence>
<dbReference type="GO" id="GO:0008137">
    <property type="term" value="F:NADH dehydrogenase (ubiquinone) activity"/>
    <property type="evidence" value="ECO:0007669"/>
    <property type="project" value="InterPro"/>
</dbReference>
<dbReference type="GO" id="GO:0012505">
    <property type="term" value="C:endomembrane system"/>
    <property type="evidence" value="ECO:0007669"/>
    <property type="project" value="UniProtKB-SubCell"/>
</dbReference>
<keyword evidence="3 5" id="KW-1133">Transmembrane helix</keyword>
<dbReference type="AlphaFoldDB" id="A0A4Q9KCN3"/>
<evidence type="ECO:0000256" key="2">
    <source>
        <dbReference type="ARBA" id="ARBA00022692"/>
    </source>
</evidence>